<organism evidence="2 3">
    <name type="scientific">Paraglomus occultum</name>
    <dbReference type="NCBI Taxonomy" id="144539"/>
    <lineage>
        <taxon>Eukaryota</taxon>
        <taxon>Fungi</taxon>
        <taxon>Fungi incertae sedis</taxon>
        <taxon>Mucoromycota</taxon>
        <taxon>Glomeromycotina</taxon>
        <taxon>Glomeromycetes</taxon>
        <taxon>Paraglomerales</taxon>
        <taxon>Paraglomeraceae</taxon>
        <taxon>Paraglomus</taxon>
    </lineage>
</organism>
<keyword evidence="1" id="KW-1133">Transmembrane helix</keyword>
<feature type="transmembrane region" description="Helical" evidence="1">
    <location>
        <begin position="223"/>
        <end position="247"/>
    </location>
</feature>
<sequence length="263" mass="28964">IRVSTGRIDGLAARQLGDCSIYPSSSRRSGSTRVGYGYTAPPAAPLTVSPTLANSATPSTFSPTTVNASRTVRPALMAFSTNPIKKFGDGARIKITYTSKTIVRPVMALAPLAPLDPKLAEIDTLYKFIRFQSFDGFFKPTADLSKFFSQGKDRNLFQNKNQDSVWSTCIAMAYLEIVMKNFKEEWELCYEKAQTALNELSGYDSGAIDKMIKKARKWVTERFAAPSISSHVILSSFSLIIILVFYLSLSFSSSTWVSAENIG</sequence>
<comment type="caution">
    <text evidence="2">The sequence shown here is derived from an EMBL/GenBank/DDBJ whole genome shotgun (WGS) entry which is preliminary data.</text>
</comment>
<keyword evidence="1" id="KW-0472">Membrane</keyword>
<evidence type="ECO:0000256" key="1">
    <source>
        <dbReference type="SAM" id="Phobius"/>
    </source>
</evidence>
<protein>
    <submittedName>
        <fullName evidence="2">4531_t:CDS:1</fullName>
    </submittedName>
</protein>
<reference evidence="2" key="1">
    <citation type="submission" date="2021-06" db="EMBL/GenBank/DDBJ databases">
        <authorList>
            <person name="Kallberg Y."/>
            <person name="Tangrot J."/>
            <person name="Rosling A."/>
        </authorList>
    </citation>
    <scope>NUCLEOTIDE SEQUENCE</scope>
    <source>
        <strain evidence="2">IA702</strain>
    </source>
</reference>
<dbReference type="Proteomes" id="UP000789572">
    <property type="component" value="Unassembled WGS sequence"/>
</dbReference>
<dbReference type="OrthoDB" id="2436307at2759"/>
<keyword evidence="1" id="KW-0812">Transmembrane</keyword>
<name>A0A9N9G484_9GLOM</name>
<proteinExistence type="predicted"/>
<feature type="non-terminal residue" evidence="2">
    <location>
        <position position="263"/>
    </location>
</feature>
<gene>
    <name evidence="2" type="ORF">POCULU_LOCUS6256</name>
</gene>
<dbReference type="AlphaFoldDB" id="A0A9N9G484"/>
<evidence type="ECO:0000313" key="2">
    <source>
        <dbReference type="EMBL" id="CAG8576271.1"/>
    </source>
</evidence>
<evidence type="ECO:0000313" key="3">
    <source>
        <dbReference type="Proteomes" id="UP000789572"/>
    </source>
</evidence>
<keyword evidence="3" id="KW-1185">Reference proteome</keyword>
<dbReference type="EMBL" id="CAJVPJ010001118">
    <property type="protein sequence ID" value="CAG8576271.1"/>
    <property type="molecule type" value="Genomic_DNA"/>
</dbReference>
<accession>A0A9N9G484</accession>